<dbReference type="Proteomes" id="UP000789524">
    <property type="component" value="Unassembled WGS sequence"/>
</dbReference>
<dbReference type="Pfam" id="PF14226">
    <property type="entry name" value="DIOX_N"/>
    <property type="match status" value="1"/>
</dbReference>
<reference evidence="3" key="1">
    <citation type="submission" date="2021-09" db="EMBL/GenBank/DDBJ databases">
        <authorList>
            <person name="Martin H S."/>
        </authorList>
    </citation>
    <scope>NUCLEOTIDE SEQUENCE</scope>
</reference>
<dbReference type="InterPro" id="IPR026992">
    <property type="entry name" value="DIOX_N"/>
</dbReference>
<evidence type="ECO:0000259" key="2">
    <source>
        <dbReference type="PROSITE" id="PS51471"/>
    </source>
</evidence>
<evidence type="ECO:0000313" key="3">
    <source>
        <dbReference type="EMBL" id="CAG9575644.1"/>
    </source>
</evidence>
<organism evidence="3 4">
    <name type="scientific">Danaus chrysippus</name>
    <name type="common">African queen</name>
    <dbReference type="NCBI Taxonomy" id="151541"/>
    <lineage>
        <taxon>Eukaryota</taxon>
        <taxon>Metazoa</taxon>
        <taxon>Ecdysozoa</taxon>
        <taxon>Arthropoda</taxon>
        <taxon>Hexapoda</taxon>
        <taxon>Insecta</taxon>
        <taxon>Pterygota</taxon>
        <taxon>Neoptera</taxon>
        <taxon>Endopterygota</taxon>
        <taxon>Lepidoptera</taxon>
        <taxon>Glossata</taxon>
        <taxon>Ditrysia</taxon>
        <taxon>Papilionoidea</taxon>
        <taxon>Nymphalidae</taxon>
        <taxon>Danainae</taxon>
        <taxon>Danaini</taxon>
        <taxon>Danaina</taxon>
        <taxon>Danaus</taxon>
        <taxon>Anosia</taxon>
    </lineage>
</organism>
<dbReference type="Pfam" id="PF03171">
    <property type="entry name" value="2OG-FeII_Oxy"/>
    <property type="match status" value="1"/>
</dbReference>
<dbReference type="SUPFAM" id="SSF51197">
    <property type="entry name" value="Clavaminate synthase-like"/>
    <property type="match status" value="1"/>
</dbReference>
<dbReference type="PROSITE" id="PS51471">
    <property type="entry name" value="FE2OG_OXY"/>
    <property type="match status" value="1"/>
</dbReference>
<comment type="similarity">
    <text evidence="1">Belongs to the iron/ascorbate-dependent oxidoreductase family.</text>
</comment>
<keyword evidence="1" id="KW-0479">Metal-binding</keyword>
<dbReference type="InterPro" id="IPR027443">
    <property type="entry name" value="IPNS-like_sf"/>
</dbReference>
<dbReference type="AlphaFoldDB" id="A0A8J2R266"/>
<keyword evidence="1" id="KW-0408">Iron</keyword>
<name>A0A8J2R266_9NEOP</name>
<dbReference type="InterPro" id="IPR044861">
    <property type="entry name" value="IPNS-like_FE2OG_OXY"/>
</dbReference>
<accession>A0A8J2R266</accession>
<feature type="domain" description="Fe2OG dioxygenase" evidence="2">
    <location>
        <begin position="209"/>
        <end position="323"/>
    </location>
</feature>
<evidence type="ECO:0000256" key="1">
    <source>
        <dbReference type="RuleBase" id="RU003682"/>
    </source>
</evidence>
<dbReference type="OrthoDB" id="288590at2759"/>
<protein>
    <submittedName>
        <fullName evidence="3">(African queen) hypothetical protein</fullName>
    </submittedName>
</protein>
<dbReference type="InterPro" id="IPR005123">
    <property type="entry name" value="Oxoglu/Fe-dep_dioxygenase_dom"/>
</dbReference>
<sequence length="373" mass="41095">MLITHLESSDKARVCWTTPKITDLQQQATTMAAPQEETLLSRCEIPIIDLAHIGTDVCPMKSVVRRIGQQLFTALSSKGLAMLVNHGVAEDKLKAVYADLDNFCALPEGCQAQYLRNPISNHGYVKPGMEQFDETKKELRHSFNITTLSAAAMPAQEEVPEFTQHAVPLAHDLTNLSRVLLQALGYAFGLPPSTLLSCHSHMLQSDGCNASTMRILYYPPVPPEDEGPCYEHVTYTRCGAHSDRCTFTLVAQDSEGGLEVKLNGSDKWQSVGHLPGAILVQTGELLASWTTNLLPALMHRVVVPSGTYARARGRHCVAFFCHPDNEAIIPPLALRPAPVPAPPAFTPHTHLTLHHRLLNAAHHIQKRFRETYA</sequence>
<comment type="caution">
    <text evidence="3">The sequence shown here is derived from an EMBL/GenBank/DDBJ whole genome shotgun (WGS) entry which is preliminary data.</text>
</comment>
<dbReference type="GO" id="GO:0046872">
    <property type="term" value="F:metal ion binding"/>
    <property type="evidence" value="ECO:0007669"/>
    <property type="project" value="UniProtKB-KW"/>
</dbReference>
<evidence type="ECO:0000313" key="4">
    <source>
        <dbReference type="Proteomes" id="UP000789524"/>
    </source>
</evidence>
<gene>
    <name evidence="3" type="ORF">DCHRY22_LOCUS11505</name>
</gene>
<dbReference type="EMBL" id="CAKASE010000074">
    <property type="protein sequence ID" value="CAG9575644.1"/>
    <property type="molecule type" value="Genomic_DNA"/>
</dbReference>
<keyword evidence="1" id="KW-0560">Oxidoreductase</keyword>
<dbReference type="Gene3D" id="2.60.120.330">
    <property type="entry name" value="B-lactam Antibiotic, Isopenicillin N Synthase, Chain"/>
    <property type="match status" value="1"/>
</dbReference>
<dbReference type="PANTHER" id="PTHR47990">
    <property type="entry name" value="2-OXOGLUTARATE (2OG) AND FE(II)-DEPENDENT OXYGENASE SUPERFAMILY PROTEIN-RELATED"/>
    <property type="match status" value="1"/>
</dbReference>
<proteinExistence type="inferred from homology"/>
<dbReference type="InterPro" id="IPR050231">
    <property type="entry name" value="Iron_ascorbate_oxido_reductase"/>
</dbReference>
<dbReference type="GO" id="GO:0016491">
    <property type="term" value="F:oxidoreductase activity"/>
    <property type="evidence" value="ECO:0007669"/>
    <property type="project" value="UniProtKB-KW"/>
</dbReference>
<keyword evidence="4" id="KW-1185">Reference proteome</keyword>